<feature type="domain" description="Alcohol dehydrogenase-like N-terminal" evidence="3">
    <location>
        <begin position="34"/>
        <end position="96"/>
    </location>
</feature>
<dbReference type="Gene3D" id="3.90.180.10">
    <property type="entry name" value="Medium-chain alcohol dehydrogenases, catalytic domain"/>
    <property type="match status" value="1"/>
</dbReference>
<dbReference type="SUPFAM" id="SSF50129">
    <property type="entry name" value="GroES-like"/>
    <property type="match status" value="1"/>
</dbReference>
<evidence type="ECO:0000313" key="5">
    <source>
        <dbReference type="Proteomes" id="UP000319663"/>
    </source>
</evidence>
<comment type="caution">
    <text evidence="4">The sequence shown here is derived from an EMBL/GenBank/DDBJ whole genome shotgun (WGS) entry which is preliminary data.</text>
</comment>
<proteinExistence type="inferred from homology"/>
<reference evidence="4 5" key="1">
    <citation type="submission" date="2019-06" db="EMBL/GenBank/DDBJ databases">
        <title>Wine fermentation using esterase from Monascus purpureus.</title>
        <authorList>
            <person name="Geng C."/>
            <person name="Zhang Y."/>
        </authorList>
    </citation>
    <scope>NUCLEOTIDE SEQUENCE [LARGE SCALE GENOMIC DNA]</scope>
    <source>
        <strain evidence="4">HQ1</strain>
    </source>
</reference>
<keyword evidence="5" id="KW-1185">Reference proteome</keyword>
<dbReference type="InterPro" id="IPR011032">
    <property type="entry name" value="GroES-like_sf"/>
</dbReference>
<dbReference type="PANTHER" id="PTHR45348:SF2">
    <property type="entry name" value="ZINC-TYPE ALCOHOL DEHYDROGENASE-LIKE PROTEIN C2E1P3.01"/>
    <property type="match status" value="1"/>
</dbReference>
<evidence type="ECO:0000256" key="1">
    <source>
        <dbReference type="ARBA" id="ARBA00008072"/>
    </source>
</evidence>
<dbReference type="STRING" id="5098.A0A507QXN9"/>
<dbReference type="InterPro" id="IPR013154">
    <property type="entry name" value="ADH-like_N"/>
</dbReference>
<dbReference type="InterPro" id="IPR047122">
    <property type="entry name" value="Trans-enoyl_RdTase-like"/>
</dbReference>
<comment type="similarity">
    <text evidence="1">Belongs to the zinc-containing alcohol dehydrogenase family.</text>
</comment>
<keyword evidence="2" id="KW-0560">Oxidoreductase</keyword>
<dbReference type="AlphaFoldDB" id="A0A507QXN9"/>
<dbReference type="Proteomes" id="UP000319663">
    <property type="component" value="Unassembled WGS sequence"/>
</dbReference>
<sequence length="160" mass="17408">MPQNRAAFITAPLQGTSGNPRVTEDPGLRVCPFPLPWCSRHESAGEVVAVGSHNSRFRVGERVIAQATSMGFQKDVYGSFQLYTVAPEYLTSPIPDSISFEQAIVLPLGIETSFMSFYAKALWSSSIRPSTQTPLNKSSSYGESPFTPCSKPILGICKTE</sequence>
<evidence type="ECO:0000259" key="3">
    <source>
        <dbReference type="Pfam" id="PF08240"/>
    </source>
</evidence>
<dbReference type="PANTHER" id="PTHR45348">
    <property type="entry name" value="HYPOTHETICAL OXIDOREDUCTASE (EUROFUNG)"/>
    <property type="match status" value="1"/>
</dbReference>
<dbReference type="EMBL" id="VIFY01000029">
    <property type="protein sequence ID" value="TQB74623.1"/>
    <property type="molecule type" value="Genomic_DNA"/>
</dbReference>
<protein>
    <recommendedName>
        <fullName evidence="3">Alcohol dehydrogenase-like N-terminal domain-containing protein</fullName>
    </recommendedName>
</protein>
<name>A0A507QXN9_MONPU</name>
<dbReference type="Pfam" id="PF08240">
    <property type="entry name" value="ADH_N"/>
    <property type="match status" value="1"/>
</dbReference>
<accession>A0A507QXN9</accession>
<gene>
    <name evidence="4" type="ORF">MPDQ_004473</name>
</gene>
<organism evidence="4 5">
    <name type="scientific">Monascus purpureus</name>
    <name type="common">Red mold</name>
    <name type="synonym">Monascus anka</name>
    <dbReference type="NCBI Taxonomy" id="5098"/>
    <lineage>
        <taxon>Eukaryota</taxon>
        <taxon>Fungi</taxon>
        <taxon>Dikarya</taxon>
        <taxon>Ascomycota</taxon>
        <taxon>Pezizomycotina</taxon>
        <taxon>Eurotiomycetes</taxon>
        <taxon>Eurotiomycetidae</taxon>
        <taxon>Eurotiales</taxon>
        <taxon>Aspergillaceae</taxon>
        <taxon>Monascus</taxon>
    </lineage>
</organism>
<dbReference type="GO" id="GO:0016651">
    <property type="term" value="F:oxidoreductase activity, acting on NAD(P)H"/>
    <property type="evidence" value="ECO:0007669"/>
    <property type="project" value="InterPro"/>
</dbReference>
<evidence type="ECO:0000256" key="2">
    <source>
        <dbReference type="ARBA" id="ARBA00023002"/>
    </source>
</evidence>
<evidence type="ECO:0000313" key="4">
    <source>
        <dbReference type="EMBL" id="TQB74623.1"/>
    </source>
</evidence>